<dbReference type="EMBL" id="AQQY01000002">
    <property type="protein sequence ID" value="KCV82945.1"/>
    <property type="molecule type" value="Genomic_DNA"/>
</dbReference>
<evidence type="ECO:0000313" key="2">
    <source>
        <dbReference type="Proteomes" id="UP000024836"/>
    </source>
</evidence>
<comment type="caution">
    <text evidence="1">The sequence shown here is derived from an EMBL/GenBank/DDBJ whole genome shotgun (WGS) entry which is preliminary data.</text>
</comment>
<evidence type="ECO:0000313" key="1">
    <source>
        <dbReference type="EMBL" id="KCV82945.1"/>
    </source>
</evidence>
<dbReference type="STRING" id="1461693.ATO10_05027"/>
<accession>A0A058ZNY4</accession>
<organism evidence="1 2">
    <name type="scientific">Actibacterium atlanticum</name>
    <dbReference type="NCBI Taxonomy" id="1461693"/>
    <lineage>
        <taxon>Bacteria</taxon>
        <taxon>Pseudomonadati</taxon>
        <taxon>Pseudomonadota</taxon>
        <taxon>Alphaproteobacteria</taxon>
        <taxon>Rhodobacterales</taxon>
        <taxon>Roseobacteraceae</taxon>
        <taxon>Actibacterium</taxon>
    </lineage>
</organism>
<protein>
    <submittedName>
        <fullName evidence="1">Uncharacterized protein</fullName>
    </submittedName>
</protein>
<sequence>MWQVFLIGAGGTGSGPEKLPGTQNTACVSAAAKGQMRATNNETVGPGRENALRNRLCHTLKLSAFATQCRIAARPAIF</sequence>
<name>A0A058ZNY4_9RHOB</name>
<proteinExistence type="predicted"/>
<keyword evidence="2" id="KW-1185">Reference proteome</keyword>
<reference evidence="1 2" key="1">
    <citation type="submission" date="2013-04" db="EMBL/GenBank/DDBJ databases">
        <title>Shimia sp. 22II-S11-Z10 Genome Sequencing.</title>
        <authorList>
            <person name="Lai Q."/>
            <person name="Li G."/>
            <person name="Shao Z."/>
        </authorList>
    </citation>
    <scope>NUCLEOTIDE SEQUENCE [LARGE SCALE GENOMIC DNA]</scope>
    <source>
        <strain evidence="2">22II-S11-Z10</strain>
    </source>
</reference>
<dbReference type="Proteomes" id="UP000024836">
    <property type="component" value="Unassembled WGS sequence"/>
</dbReference>
<dbReference type="AlphaFoldDB" id="A0A058ZNY4"/>
<gene>
    <name evidence="1" type="ORF">ATO10_05027</name>
</gene>